<evidence type="ECO:0000256" key="5">
    <source>
        <dbReference type="ARBA" id="ARBA00023136"/>
    </source>
</evidence>
<evidence type="ECO:0000256" key="1">
    <source>
        <dbReference type="ARBA" id="ARBA00004651"/>
    </source>
</evidence>
<dbReference type="HOGENOM" id="CLU_255567_0_0_14"/>
<dbReference type="Pfam" id="PF02687">
    <property type="entry name" value="FtsX"/>
    <property type="match status" value="2"/>
</dbReference>
<dbReference type="PANTHER" id="PTHR30572:SF4">
    <property type="entry name" value="ABC TRANSPORTER PERMEASE YTRF"/>
    <property type="match status" value="1"/>
</dbReference>
<keyword evidence="2" id="KW-1003">Cell membrane</keyword>
<feature type="transmembrane region" description="Helical" evidence="7">
    <location>
        <begin position="20"/>
        <end position="40"/>
    </location>
</feature>
<keyword evidence="3 7" id="KW-0812">Transmembrane</keyword>
<proteinExistence type="inferred from homology"/>
<evidence type="ECO:0000256" key="4">
    <source>
        <dbReference type="ARBA" id="ARBA00022989"/>
    </source>
</evidence>
<feature type="transmembrane region" description="Helical" evidence="7">
    <location>
        <begin position="1234"/>
        <end position="1259"/>
    </location>
</feature>
<keyword evidence="5 7" id="KW-0472">Membrane</keyword>
<sequence>MNNQKPFFKNSFKNLIKNKIQLITIIILVFLTSFVFTLSYSSMSRIENSYNDFISEQYSNQHDFVIDLSNTSYKNNYNEDKFKTITDVDVRDNLVMSYLQDKLKDSEYEFNIDRVESRLSTLSSEKTLKVFALNPDQKVDKFAVSKGMQIDLWKKYTQATNNYTVRWAYVNEQFAKQNNIQINDIIRIQDDEYGSTVLVKDSEKKSVDMSIYDGIDINLWIDRTEYSNQNWFQVVGYGSTADFSTPIVDATKPLPDTKNEGLVYVNPISFGLQNVYYNSIYPDNEFDFNNTDSRRIWYTDSELKTNEVLKVTSASDKEINFVGKFINNTNINEKIEVLNKYLTSLDNQGHGINLYTSYENKVNKNLPIVTGLGDSNYNYANRTTMLHLTIVMYKTFSFAVMGVTLSIAIVMLITMLNNQIKKTFGQSGVLMSLGYKKSSLIWSNSLYPLFISVTGGLIGYIVGMSSQDLIINIFNNYFAINMQPFSLSWQSLLVTLLGIFTLLETITLITYFYTFSKFTPLEMINFESRSATNKFKLGLKKILTTRKKFDSRFKGAILSNSIAKLMAVFSVMFVSSTLISIGTIMPQVLSDNKVKTYEQNSFDNIIEYQSPIYNSPTSFYKTYNPSTSLKDFDIDNSENILDMYIQNNINQKVYNPSTDVGALNDMTYKTIDLDYLKNLDLTIELPSGTSLEQKNTFYKTVILNLWSDLKNFSIDKYWNKEDLKEILFSDTKSKEHINDLEKLRQFYIKYRYTLGLEKDQRRDGYFTRTKTSIVQTEGPEEDGGPLISNEEFKEGTGLRLTKVDLKEDGSILNDQTFDRSLYEFVNTDEWTTRRLDTITPIYNWIIAFFYNNIQQAFLQGIYSELPSMIRDIVKEEYGKENGNYNITFGVVPYDNSQEDIGIYLNGYVGNESIKIYGIKEDNKTFNLFDEKHQVLEEKLFKTKNSIIINQSFAKRLNLKVGDKISINHIIEALNYQQEEVSLDSWDTSKIDATNTQGNTNSSNIYSHTMFDSTQSGWTNSLIGDQDSGLVYKSNVDLTSESMVGPTSMVENVATGNVAIANYSSLFEYQVVGIADQYGNNQAWINNDLAKTISKYEQTETKLFEVFMKEWSNPANAGENVTKLKQFINSVDSNNAFEEFKKFTQIEGNEIYWTLFENEYPLFNYKTSLDNSLTDVTKGSATTQSYGDYSMFGLNGGKAGNNTYTGNSVASISNLVKIDEAIKVMNRINETIDALIYFVIAVAIVLSIIIILLTINLVIFENSKIIAVMKILGYKPSYISKLFIGIYVPVAIFSSFVGFGFSWLIVLLTIKSMTATIVLPLIFQVWYIIPGILGTWLIYAISTAISWGSLKRVSMLLAVQGG</sequence>
<feature type="transmembrane region" description="Helical" evidence="7">
    <location>
        <begin position="439"/>
        <end position="462"/>
    </location>
</feature>
<evidence type="ECO:0000259" key="8">
    <source>
        <dbReference type="Pfam" id="PF02687"/>
    </source>
</evidence>
<feature type="domain" description="ABC3 transporter permease C-terminal" evidence="8">
    <location>
        <begin position="399"/>
        <end position="503"/>
    </location>
</feature>
<dbReference type="InterPro" id="IPR003838">
    <property type="entry name" value="ABC3_permease_C"/>
</dbReference>
<dbReference type="PANTHER" id="PTHR30572">
    <property type="entry name" value="MEMBRANE COMPONENT OF TRANSPORTER-RELATED"/>
    <property type="match status" value="1"/>
</dbReference>
<feature type="domain" description="ABC3 transporter permease C-terminal" evidence="8">
    <location>
        <begin position="1237"/>
        <end position="1351"/>
    </location>
</feature>
<dbReference type="eggNOG" id="COG0577">
    <property type="taxonomic scope" value="Bacteria"/>
</dbReference>
<evidence type="ECO:0000256" key="2">
    <source>
        <dbReference type="ARBA" id="ARBA00022475"/>
    </source>
</evidence>
<gene>
    <name evidence="9" type="ORF">SCULI_v1c01560</name>
</gene>
<feature type="transmembrane region" description="Helical" evidence="7">
    <location>
        <begin position="492"/>
        <end position="513"/>
    </location>
</feature>
<dbReference type="EMBL" id="CP006681">
    <property type="protein sequence ID" value="AHI52497.1"/>
    <property type="molecule type" value="Genomic_DNA"/>
</dbReference>
<evidence type="ECO:0000256" key="3">
    <source>
        <dbReference type="ARBA" id="ARBA00022692"/>
    </source>
</evidence>
<feature type="transmembrane region" description="Helical" evidence="7">
    <location>
        <begin position="1280"/>
        <end position="1304"/>
    </location>
</feature>
<keyword evidence="4 7" id="KW-1133">Transmembrane helix</keyword>
<accession>W6A674</accession>
<dbReference type="KEGG" id="scq:SCULI_v1c01560"/>
<evidence type="ECO:0000256" key="6">
    <source>
        <dbReference type="ARBA" id="ARBA00038076"/>
    </source>
</evidence>
<dbReference type="PATRIC" id="fig|1276246.3.peg.156"/>
<keyword evidence="10" id="KW-1185">Reference proteome</keyword>
<dbReference type="Proteomes" id="UP000019267">
    <property type="component" value="Chromosome"/>
</dbReference>
<dbReference type="InterPro" id="IPR050250">
    <property type="entry name" value="Macrolide_Exporter_MacB"/>
</dbReference>
<dbReference type="STRING" id="1276246.SCULI_v1c01560"/>
<protein>
    <submittedName>
        <fullName evidence="9">ABC transporter permease</fullName>
    </submittedName>
</protein>
<evidence type="ECO:0000313" key="9">
    <source>
        <dbReference type="EMBL" id="AHI52497.1"/>
    </source>
</evidence>
<name>W6A674_9MOLU</name>
<evidence type="ECO:0000256" key="7">
    <source>
        <dbReference type="SAM" id="Phobius"/>
    </source>
</evidence>
<feature type="transmembrane region" description="Helical" evidence="7">
    <location>
        <begin position="1324"/>
        <end position="1346"/>
    </location>
</feature>
<evidence type="ECO:0000313" key="10">
    <source>
        <dbReference type="Proteomes" id="UP000019267"/>
    </source>
</evidence>
<comment type="similarity">
    <text evidence="6">Belongs to the ABC-4 integral membrane protein family.</text>
</comment>
<organism evidence="9 10">
    <name type="scientific">Spiroplasma culicicola AES-1</name>
    <dbReference type="NCBI Taxonomy" id="1276246"/>
    <lineage>
        <taxon>Bacteria</taxon>
        <taxon>Bacillati</taxon>
        <taxon>Mycoplasmatota</taxon>
        <taxon>Mollicutes</taxon>
        <taxon>Entomoplasmatales</taxon>
        <taxon>Spiroplasmataceae</taxon>
        <taxon>Spiroplasma</taxon>
    </lineage>
</organism>
<feature type="transmembrane region" description="Helical" evidence="7">
    <location>
        <begin position="562"/>
        <end position="585"/>
    </location>
</feature>
<dbReference type="GO" id="GO:0022857">
    <property type="term" value="F:transmembrane transporter activity"/>
    <property type="evidence" value="ECO:0007669"/>
    <property type="project" value="TreeGrafter"/>
</dbReference>
<feature type="transmembrane region" description="Helical" evidence="7">
    <location>
        <begin position="396"/>
        <end position="418"/>
    </location>
</feature>
<dbReference type="GO" id="GO:0005886">
    <property type="term" value="C:plasma membrane"/>
    <property type="evidence" value="ECO:0007669"/>
    <property type="project" value="UniProtKB-SubCell"/>
</dbReference>
<reference evidence="9 10" key="1">
    <citation type="journal article" date="2014" name="Genome Biol. Evol.">
        <title>Molecular evolution of the substrate utilization strategies and putative virulence factors in mosquito-associated Spiroplasma species.</title>
        <authorList>
            <person name="Chang T.H."/>
            <person name="Lo W.S."/>
            <person name="Ku C."/>
            <person name="Chen L.L."/>
            <person name="Kuo C.H."/>
        </authorList>
    </citation>
    <scope>NUCLEOTIDE SEQUENCE [LARGE SCALE GENOMIC DNA]</scope>
    <source>
        <strain evidence="9">AES-1</strain>
    </source>
</reference>
<comment type="subcellular location">
    <subcellularLocation>
        <location evidence="1">Cell membrane</location>
        <topology evidence="1">Multi-pass membrane protein</topology>
    </subcellularLocation>
</comment>